<accession>A0A1I0D6W1</accession>
<keyword evidence="2" id="KW-1185">Reference proteome</keyword>
<dbReference type="AlphaFoldDB" id="A0A1I0D6W1"/>
<protein>
    <submittedName>
        <fullName evidence="1">Uncharacterized protein</fullName>
    </submittedName>
</protein>
<dbReference type="RefSeq" id="WP_092361211.1">
    <property type="nucleotide sequence ID" value="NZ_DAINWJ010000024.1"/>
</dbReference>
<sequence>MTFDEGGNYYLSNSFTWNSILREISRTFFLDFTTWSLLTADQYQKLTAPEIIVDEEVREFKSFTRRPYYRMRGRNVTADQAFDIIRRVDNVFRSGTSAVQEHADYIGSMNFDSWIFDRHHYPRHYGWIHADGTVGCDAITQKYPDVDEFIAEWFIKMMAFPYLDLVIAITDWDESPPSAASGFTYKCNPYDRTIPTFEESIVCGIWVHDQVLEIMSPKRTVKKYAEYVKLYEGKNRDKYLPEYYQDNGIVQADENYLKRCIEAYGLNADEELRKISW</sequence>
<dbReference type="Proteomes" id="UP000198508">
    <property type="component" value="Unassembled WGS sequence"/>
</dbReference>
<gene>
    <name evidence="1" type="ORF">SAMN05216313_10413</name>
</gene>
<evidence type="ECO:0000313" key="1">
    <source>
        <dbReference type="EMBL" id="SET27603.1"/>
    </source>
</evidence>
<dbReference type="EMBL" id="FOIM01000004">
    <property type="protein sequence ID" value="SET27603.1"/>
    <property type="molecule type" value="Genomic_DNA"/>
</dbReference>
<dbReference type="GeneID" id="93276394"/>
<reference evidence="2" key="1">
    <citation type="submission" date="2016-10" db="EMBL/GenBank/DDBJ databases">
        <authorList>
            <person name="Varghese N."/>
            <person name="Submissions S."/>
        </authorList>
    </citation>
    <scope>NUCLEOTIDE SEQUENCE [LARGE SCALE GENOMIC DNA]</scope>
    <source>
        <strain evidence="2">NLAE-zl-G277</strain>
    </source>
</reference>
<evidence type="ECO:0000313" key="2">
    <source>
        <dbReference type="Proteomes" id="UP000198508"/>
    </source>
</evidence>
<proteinExistence type="predicted"/>
<name>A0A1I0D6W1_9FIRM</name>
<organism evidence="1 2">
    <name type="scientific">Enterocloster lavalensis</name>
    <dbReference type="NCBI Taxonomy" id="460384"/>
    <lineage>
        <taxon>Bacteria</taxon>
        <taxon>Bacillati</taxon>
        <taxon>Bacillota</taxon>
        <taxon>Clostridia</taxon>
        <taxon>Lachnospirales</taxon>
        <taxon>Lachnospiraceae</taxon>
        <taxon>Enterocloster</taxon>
    </lineage>
</organism>